<proteinExistence type="predicted"/>
<evidence type="ECO:0000313" key="1">
    <source>
        <dbReference type="EMBL" id="KHG10613.1"/>
    </source>
</evidence>
<dbReference type="EMBL" id="KN394267">
    <property type="protein sequence ID" value="KHG10613.1"/>
    <property type="molecule type" value="Genomic_DNA"/>
</dbReference>
<reference evidence="2" key="1">
    <citation type="submission" date="2014-09" db="EMBL/GenBank/DDBJ databases">
        <authorList>
            <person name="Mudge J."/>
            <person name="Ramaraj T."/>
            <person name="Lindquist I.E."/>
            <person name="Bharti A.K."/>
            <person name="Sundararajan A."/>
            <person name="Cameron C.T."/>
            <person name="Woodward J.E."/>
            <person name="May G.D."/>
            <person name="Brubaker C."/>
            <person name="Broadhvest J."/>
            <person name="Wilkins T.A."/>
        </authorList>
    </citation>
    <scope>NUCLEOTIDE SEQUENCE</scope>
    <source>
        <strain evidence="2">cv. AKA8401</strain>
    </source>
</reference>
<protein>
    <submittedName>
        <fullName evidence="1">Uncharacterized protein</fullName>
    </submittedName>
</protein>
<dbReference type="Proteomes" id="UP000032142">
    <property type="component" value="Unassembled WGS sequence"/>
</dbReference>
<accession>A0A0B0N7Y1</accession>
<gene>
    <name evidence="1" type="ORF">F383_08617</name>
</gene>
<dbReference type="AlphaFoldDB" id="A0A0B0N7Y1"/>
<evidence type="ECO:0000313" key="2">
    <source>
        <dbReference type="Proteomes" id="UP000032142"/>
    </source>
</evidence>
<keyword evidence="2" id="KW-1185">Reference proteome</keyword>
<organism evidence="1 2">
    <name type="scientific">Gossypium arboreum</name>
    <name type="common">Tree cotton</name>
    <name type="synonym">Gossypium nanking</name>
    <dbReference type="NCBI Taxonomy" id="29729"/>
    <lineage>
        <taxon>Eukaryota</taxon>
        <taxon>Viridiplantae</taxon>
        <taxon>Streptophyta</taxon>
        <taxon>Embryophyta</taxon>
        <taxon>Tracheophyta</taxon>
        <taxon>Spermatophyta</taxon>
        <taxon>Magnoliopsida</taxon>
        <taxon>eudicotyledons</taxon>
        <taxon>Gunneridae</taxon>
        <taxon>Pentapetalae</taxon>
        <taxon>rosids</taxon>
        <taxon>malvids</taxon>
        <taxon>Malvales</taxon>
        <taxon>Malvaceae</taxon>
        <taxon>Malvoideae</taxon>
        <taxon>Gossypium</taxon>
    </lineage>
</organism>
<sequence>MPWCNKLGHLGPFCPGSTWVCCNGS</sequence>
<name>A0A0B0N7Y1_GOSAR</name>